<keyword evidence="1" id="KW-1133">Transmembrane helix</keyword>
<sequence length="91" mass="10663">MDLSTEHGDLARFWEEIPAAQSWQLLQDVNQQRIQATLLQLMVCSSRLEQKLESCLWTQRVFILMVTVFTVFWAVALYVHFSHGYSIWTTA</sequence>
<evidence type="ECO:0000256" key="1">
    <source>
        <dbReference type="SAM" id="Phobius"/>
    </source>
</evidence>
<evidence type="ECO:0000313" key="3">
    <source>
        <dbReference type="Proteomes" id="UP001346869"/>
    </source>
</evidence>
<dbReference type="AlphaFoldDB" id="A0AAN8A930"/>
<dbReference type="Proteomes" id="UP001346869">
    <property type="component" value="Unassembled WGS sequence"/>
</dbReference>
<gene>
    <name evidence="2" type="ORF">PBY51_016886</name>
</gene>
<keyword evidence="1" id="KW-0472">Membrane</keyword>
<protein>
    <submittedName>
        <fullName evidence="2">Uncharacterized protein</fullName>
    </submittedName>
</protein>
<reference evidence="2 3" key="2">
    <citation type="journal article" date="2023" name="Mol. Biol. Evol.">
        <title>Genomics of Secondarily Temperate Adaptation in the Only Non-Antarctic Icefish.</title>
        <authorList>
            <person name="Rivera-Colon A.G."/>
            <person name="Rayamajhi N."/>
            <person name="Minhas B.F."/>
            <person name="Madrigal G."/>
            <person name="Bilyk K.T."/>
            <person name="Yoon V."/>
            <person name="Hune M."/>
            <person name="Gregory S."/>
            <person name="Cheng C.H.C."/>
            <person name="Catchen J.M."/>
        </authorList>
    </citation>
    <scope>NUCLEOTIDE SEQUENCE [LARGE SCALE GENOMIC DNA]</scope>
    <source>
        <strain evidence="2">JMC-PN-2008</strain>
    </source>
</reference>
<name>A0AAN8A930_ELEMC</name>
<evidence type="ECO:0000313" key="2">
    <source>
        <dbReference type="EMBL" id="KAK5847784.1"/>
    </source>
</evidence>
<comment type="caution">
    <text evidence="2">The sequence shown here is derived from an EMBL/GenBank/DDBJ whole genome shotgun (WGS) entry which is preliminary data.</text>
</comment>
<proteinExistence type="predicted"/>
<dbReference type="EMBL" id="JAUZQC010000026">
    <property type="protein sequence ID" value="KAK5847784.1"/>
    <property type="molecule type" value="Genomic_DNA"/>
</dbReference>
<keyword evidence="3" id="KW-1185">Reference proteome</keyword>
<accession>A0AAN8A930</accession>
<keyword evidence="1" id="KW-0812">Transmembrane</keyword>
<organism evidence="2 3">
    <name type="scientific">Eleginops maclovinus</name>
    <name type="common">Patagonian blennie</name>
    <name type="synonym">Eleginus maclovinus</name>
    <dbReference type="NCBI Taxonomy" id="56733"/>
    <lineage>
        <taxon>Eukaryota</taxon>
        <taxon>Metazoa</taxon>
        <taxon>Chordata</taxon>
        <taxon>Craniata</taxon>
        <taxon>Vertebrata</taxon>
        <taxon>Euteleostomi</taxon>
        <taxon>Actinopterygii</taxon>
        <taxon>Neopterygii</taxon>
        <taxon>Teleostei</taxon>
        <taxon>Neoteleostei</taxon>
        <taxon>Acanthomorphata</taxon>
        <taxon>Eupercaria</taxon>
        <taxon>Perciformes</taxon>
        <taxon>Notothenioidei</taxon>
        <taxon>Eleginopidae</taxon>
        <taxon>Eleginops</taxon>
    </lineage>
</organism>
<reference evidence="2 3" key="1">
    <citation type="journal article" date="2023" name="Genes (Basel)">
        <title>Chromosome-Level Genome Assembly and Circadian Gene Repertoire of the Patagonia Blennie Eleginops maclovinus-The Closest Ancestral Proxy of Antarctic Cryonotothenioids.</title>
        <authorList>
            <person name="Cheng C.C."/>
            <person name="Rivera-Colon A.G."/>
            <person name="Minhas B.F."/>
            <person name="Wilson L."/>
            <person name="Rayamajhi N."/>
            <person name="Vargas-Chacoff L."/>
            <person name="Catchen J.M."/>
        </authorList>
    </citation>
    <scope>NUCLEOTIDE SEQUENCE [LARGE SCALE GENOMIC DNA]</scope>
    <source>
        <strain evidence="2">JMC-PN-2008</strain>
    </source>
</reference>
<feature type="transmembrane region" description="Helical" evidence="1">
    <location>
        <begin position="61"/>
        <end position="81"/>
    </location>
</feature>